<dbReference type="EMBL" id="NRRV01000124">
    <property type="protein sequence ID" value="MBK1633819.1"/>
    <property type="molecule type" value="Genomic_DNA"/>
</dbReference>
<dbReference type="Pfam" id="PF11376">
    <property type="entry name" value="DUF3179"/>
    <property type="match status" value="1"/>
</dbReference>
<comment type="caution">
    <text evidence="2">The sequence shown here is derived from an EMBL/GenBank/DDBJ whole genome shotgun (WGS) entry which is preliminary data.</text>
</comment>
<feature type="chain" id="PRO_5045755544" description="DUF3179 domain-containing protein" evidence="1">
    <location>
        <begin position="36"/>
        <end position="324"/>
    </location>
</feature>
<evidence type="ECO:0008006" key="4">
    <source>
        <dbReference type="Google" id="ProtNLM"/>
    </source>
</evidence>
<dbReference type="Proteomes" id="UP000748752">
    <property type="component" value="Unassembled WGS sequence"/>
</dbReference>
<feature type="signal peptide" evidence="1">
    <location>
        <begin position="1"/>
        <end position="35"/>
    </location>
</feature>
<evidence type="ECO:0000313" key="2">
    <source>
        <dbReference type="EMBL" id="MBK1633819.1"/>
    </source>
</evidence>
<dbReference type="InterPro" id="IPR021516">
    <property type="entry name" value="DUF3179"/>
</dbReference>
<accession>A0ABS1CQP4</accession>
<keyword evidence="1" id="KW-0732">Signal</keyword>
<evidence type="ECO:0000313" key="3">
    <source>
        <dbReference type="Proteomes" id="UP000748752"/>
    </source>
</evidence>
<proteinExistence type="predicted"/>
<gene>
    <name evidence="2" type="ORF">CKO31_24410</name>
</gene>
<keyword evidence="3" id="KW-1185">Reference proteome</keyword>
<sequence length="324" mass="35371">MTTRNPPSSFSVASTVALLALALLAATLSAAQAPAQTNGFDLDNALVPADEIHAGGPARDGIPSIDAPKLVAAREADFLRGGDDVLGIVRGGVARAYPIRIMNWHEIVNDDIGGERIAITYCPLCGTGVAFAAESGGRELTFGVSGLLYNSDMLLYDRETESLWSQIKKQAVAGPLAGRELRALPLTHTTWSAWLREHPDTRVLSTDTGYRRDYARTPYGGYETERGLYFPVANKSRRYHPKERLLGVEIGGQYKAYPFAELSKTDGEVRDRIGGEPVTIRFDRLNESARAFDAEGSQMPAMTGFWFAWYAFHPDTAVFQAPRG</sequence>
<organism evidence="2 3">
    <name type="scientific">Thiohalocapsa halophila</name>
    <dbReference type="NCBI Taxonomy" id="69359"/>
    <lineage>
        <taxon>Bacteria</taxon>
        <taxon>Pseudomonadati</taxon>
        <taxon>Pseudomonadota</taxon>
        <taxon>Gammaproteobacteria</taxon>
        <taxon>Chromatiales</taxon>
        <taxon>Chromatiaceae</taxon>
        <taxon>Thiohalocapsa</taxon>
    </lineage>
</organism>
<name>A0ABS1CQP4_9GAMM</name>
<reference evidence="2 3" key="1">
    <citation type="journal article" date="2020" name="Microorganisms">
        <title>Osmotic Adaptation and Compatible Solute Biosynthesis of Phototrophic Bacteria as Revealed from Genome Analyses.</title>
        <authorList>
            <person name="Imhoff J.F."/>
            <person name="Rahn T."/>
            <person name="Kunzel S."/>
            <person name="Keller A."/>
            <person name="Neulinger S.C."/>
        </authorList>
    </citation>
    <scope>NUCLEOTIDE SEQUENCE [LARGE SCALE GENOMIC DNA]</scope>
    <source>
        <strain evidence="2 3">DSM 6210</strain>
    </source>
</reference>
<evidence type="ECO:0000256" key="1">
    <source>
        <dbReference type="SAM" id="SignalP"/>
    </source>
</evidence>
<protein>
    <recommendedName>
        <fullName evidence="4">DUF3179 domain-containing protein</fullName>
    </recommendedName>
</protein>